<dbReference type="EMBL" id="JARVCO010000012">
    <property type="protein sequence ID" value="MDZ8119771.1"/>
    <property type="molecule type" value="Genomic_DNA"/>
</dbReference>
<comment type="caution">
    <text evidence="1">The sequence shown here is derived from an EMBL/GenBank/DDBJ whole genome shotgun (WGS) entry which is preliminary data.</text>
</comment>
<sequence length="205" mass="21684">MTELKKLLLENIPNNKERGTMKKLSKIMLVTISLGCSVLNTFAVDSAGAAGDLSEIAKISVDAKVALAEAAKAGNADQVAEAGERSDAVDAAMAMALEAYSSMEKAVESGDEDAAQSAVDDIAAAVQKAKDALNGVISQDVKEAVKDWNEANENAGGSARRPYDIPNIYDVPWDSDQVRGFYQQQFANLWVSLGISPSDSEATPE</sequence>
<evidence type="ECO:0008006" key="3">
    <source>
        <dbReference type="Google" id="ProtNLM"/>
    </source>
</evidence>
<organism evidence="1 2">
    <name type="scientific">Pontiella agarivorans</name>
    <dbReference type="NCBI Taxonomy" id="3038953"/>
    <lineage>
        <taxon>Bacteria</taxon>
        <taxon>Pseudomonadati</taxon>
        <taxon>Kiritimatiellota</taxon>
        <taxon>Kiritimatiellia</taxon>
        <taxon>Kiritimatiellales</taxon>
        <taxon>Pontiellaceae</taxon>
        <taxon>Pontiella</taxon>
    </lineage>
</organism>
<evidence type="ECO:0000313" key="1">
    <source>
        <dbReference type="EMBL" id="MDZ8119771.1"/>
    </source>
</evidence>
<dbReference type="Proteomes" id="UP001290861">
    <property type="component" value="Unassembled WGS sequence"/>
</dbReference>
<protein>
    <recommendedName>
        <fullName evidence="3">DUF4398 domain-containing protein</fullName>
    </recommendedName>
</protein>
<reference evidence="1 2" key="1">
    <citation type="journal article" date="2024" name="Appl. Environ. Microbiol.">
        <title>Pontiella agarivorans sp. nov., a novel marine anaerobic bacterium capable of degrading macroalgal polysaccharides and fixing nitrogen.</title>
        <authorList>
            <person name="Liu N."/>
            <person name="Kivenson V."/>
            <person name="Peng X."/>
            <person name="Cui Z."/>
            <person name="Lankiewicz T.S."/>
            <person name="Gosselin K.M."/>
            <person name="English C.J."/>
            <person name="Blair E.M."/>
            <person name="O'Malley M.A."/>
            <person name="Valentine D.L."/>
        </authorList>
    </citation>
    <scope>NUCLEOTIDE SEQUENCE [LARGE SCALE GENOMIC DNA]</scope>
    <source>
        <strain evidence="1 2">NLcol2</strain>
    </source>
</reference>
<gene>
    <name evidence="1" type="ORF">P9H32_14170</name>
</gene>
<keyword evidence="2" id="KW-1185">Reference proteome</keyword>
<accession>A0ABU5N0K9</accession>
<name>A0ABU5N0K9_9BACT</name>
<proteinExistence type="predicted"/>
<evidence type="ECO:0000313" key="2">
    <source>
        <dbReference type="Proteomes" id="UP001290861"/>
    </source>
</evidence>
<dbReference type="RefSeq" id="WP_322609553.1">
    <property type="nucleotide sequence ID" value="NZ_JARVCO010000012.1"/>
</dbReference>